<comment type="caution">
    <text evidence="6">The sequence shown here is derived from an EMBL/GenBank/DDBJ whole genome shotgun (WGS) entry which is preliminary data.</text>
</comment>
<evidence type="ECO:0008006" key="8">
    <source>
        <dbReference type="Google" id="ProtNLM"/>
    </source>
</evidence>
<accession>A0ABN2Z7Y4</accession>
<dbReference type="SUPFAM" id="SSF53448">
    <property type="entry name" value="Nucleotide-diphospho-sugar transferases"/>
    <property type="match status" value="1"/>
</dbReference>
<evidence type="ECO:0000313" key="7">
    <source>
        <dbReference type="Proteomes" id="UP001501771"/>
    </source>
</evidence>
<evidence type="ECO:0000256" key="3">
    <source>
        <dbReference type="ARBA" id="ARBA00022679"/>
    </source>
</evidence>
<keyword evidence="7" id="KW-1185">Reference proteome</keyword>
<organism evidence="6 7">
    <name type="scientific">Nocardioides koreensis</name>
    <dbReference type="NCBI Taxonomy" id="433651"/>
    <lineage>
        <taxon>Bacteria</taxon>
        <taxon>Bacillati</taxon>
        <taxon>Actinomycetota</taxon>
        <taxon>Actinomycetes</taxon>
        <taxon>Propionibacteriales</taxon>
        <taxon>Nocardioidaceae</taxon>
        <taxon>Nocardioides</taxon>
    </lineage>
</organism>
<gene>
    <name evidence="6" type="ORF">GCM10009844_05920</name>
</gene>
<reference evidence="6 7" key="1">
    <citation type="journal article" date="2019" name="Int. J. Syst. Evol. Microbiol.">
        <title>The Global Catalogue of Microorganisms (GCM) 10K type strain sequencing project: providing services to taxonomists for standard genome sequencing and annotation.</title>
        <authorList>
            <consortium name="The Broad Institute Genomics Platform"/>
            <consortium name="The Broad Institute Genome Sequencing Center for Infectious Disease"/>
            <person name="Wu L."/>
            <person name="Ma J."/>
        </authorList>
    </citation>
    <scope>NUCLEOTIDE SEQUENCE [LARGE SCALE GENOMIC DNA]</scope>
    <source>
        <strain evidence="6 7">JCM 16022</strain>
    </source>
</reference>
<evidence type="ECO:0000256" key="2">
    <source>
        <dbReference type="ARBA" id="ARBA00022676"/>
    </source>
</evidence>
<dbReference type="Pfam" id="PF13641">
    <property type="entry name" value="Glyco_tranf_2_3"/>
    <property type="match status" value="1"/>
</dbReference>
<keyword evidence="2" id="KW-0328">Glycosyltransferase</keyword>
<dbReference type="Proteomes" id="UP001501771">
    <property type="component" value="Unassembled WGS sequence"/>
</dbReference>
<evidence type="ECO:0000256" key="4">
    <source>
        <dbReference type="SAM" id="MobiDB-lite"/>
    </source>
</evidence>
<sequence length="378" mass="41310">MAAYDEPRVAPATAPARGDSSAAGRPRVFAVVPAHNEEAGIASAVASLLAQTRRPDKVIVVADNCTDRTVARAWSAGATVVRSVGNTRRKAGALNQVLRMLLPDLDDGDVVMVMDADSVIADDWIEAALGTLDRPGVGAVGGIFYGQRGAGFIGLLQRMEYVRYARQLARRAHSRAFVLTGTATAFTAATIREVGEARRTGLVSGGTPDGPPVYYHEQNITEDSELTLAIKTLRHECLSPMECWVSTEVMPTWRDLWRQRVRWQRGALENLRTFGLTRVTLPYAARQVWSLVELAFFVIYLALTAVAAYDGTLRFSPLWLAVGAVFVLERVVSVWRAGPLAVLVALSMVVELGYGLFKHAVNLRCLYDIRRGRAAAWQ</sequence>
<dbReference type="EMBL" id="BAAAQR010000001">
    <property type="protein sequence ID" value="GAA2138155.1"/>
    <property type="molecule type" value="Genomic_DNA"/>
</dbReference>
<proteinExistence type="inferred from homology"/>
<feature type="transmembrane region" description="Helical" evidence="5">
    <location>
        <begin position="288"/>
        <end position="308"/>
    </location>
</feature>
<keyword evidence="5" id="KW-0472">Membrane</keyword>
<name>A0ABN2Z7Y4_9ACTN</name>
<dbReference type="PANTHER" id="PTHR43630:SF1">
    <property type="entry name" value="POLY-BETA-1,6-N-ACETYL-D-GLUCOSAMINE SYNTHASE"/>
    <property type="match status" value="1"/>
</dbReference>
<keyword evidence="5" id="KW-1133">Transmembrane helix</keyword>
<protein>
    <recommendedName>
        <fullName evidence="8">Glycosyltransferase family 2 protein</fullName>
    </recommendedName>
</protein>
<keyword evidence="5" id="KW-0812">Transmembrane</keyword>
<dbReference type="PANTHER" id="PTHR43630">
    <property type="entry name" value="POLY-BETA-1,6-N-ACETYL-D-GLUCOSAMINE SYNTHASE"/>
    <property type="match status" value="1"/>
</dbReference>
<evidence type="ECO:0000313" key="6">
    <source>
        <dbReference type="EMBL" id="GAA2138155.1"/>
    </source>
</evidence>
<dbReference type="Gene3D" id="3.90.550.10">
    <property type="entry name" value="Spore Coat Polysaccharide Biosynthesis Protein SpsA, Chain A"/>
    <property type="match status" value="1"/>
</dbReference>
<comment type="similarity">
    <text evidence="1">Belongs to the glycosyltransferase 2 family.</text>
</comment>
<feature type="transmembrane region" description="Helical" evidence="5">
    <location>
        <begin position="338"/>
        <end position="357"/>
    </location>
</feature>
<dbReference type="RefSeq" id="WP_344147307.1">
    <property type="nucleotide sequence ID" value="NZ_BAAAQR010000001.1"/>
</dbReference>
<dbReference type="CDD" id="cd06423">
    <property type="entry name" value="CESA_like"/>
    <property type="match status" value="1"/>
</dbReference>
<keyword evidence="3" id="KW-0808">Transferase</keyword>
<feature type="region of interest" description="Disordered" evidence="4">
    <location>
        <begin position="1"/>
        <end position="22"/>
    </location>
</feature>
<evidence type="ECO:0000256" key="5">
    <source>
        <dbReference type="SAM" id="Phobius"/>
    </source>
</evidence>
<evidence type="ECO:0000256" key="1">
    <source>
        <dbReference type="ARBA" id="ARBA00006739"/>
    </source>
</evidence>
<dbReference type="InterPro" id="IPR029044">
    <property type="entry name" value="Nucleotide-diphossugar_trans"/>
</dbReference>